<dbReference type="EMBL" id="FPBL01000002">
    <property type="protein sequence ID" value="SFU44796.1"/>
    <property type="molecule type" value="Genomic_DNA"/>
</dbReference>
<name>A0A1I7G953_9PROT</name>
<dbReference type="PROSITE" id="PS51257">
    <property type="entry name" value="PROKAR_LIPOPROTEIN"/>
    <property type="match status" value="1"/>
</dbReference>
<evidence type="ECO:0000313" key="1">
    <source>
        <dbReference type="EMBL" id="SFU44796.1"/>
    </source>
</evidence>
<dbReference type="RefSeq" id="WP_256214811.1">
    <property type="nucleotide sequence ID" value="NZ_FPBL01000002.1"/>
</dbReference>
<evidence type="ECO:0000313" key="2">
    <source>
        <dbReference type="Proteomes" id="UP000183926"/>
    </source>
</evidence>
<protein>
    <submittedName>
        <fullName evidence="1">Uncharacterized protein</fullName>
    </submittedName>
</protein>
<gene>
    <name evidence="1" type="ORF">SAMN05216339_102294</name>
</gene>
<reference evidence="1 2" key="1">
    <citation type="submission" date="2016-10" db="EMBL/GenBank/DDBJ databases">
        <authorList>
            <person name="de Groot N.N."/>
        </authorList>
    </citation>
    <scope>NUCLEOTIDE SEQUENCE [LARGE SCALE GENOMIC DNA]</scope>
    <source>
        <strain evidence="1 2">Nm24</strain>
    </source>
</reference>
<accession>A0A1I7G953</accession>
<dbReference type="AlphaFoldDB" id="A0A1I7G953"/>
<dbReference type="Proteomes" id="UP000183926">
    <property type="component" value="Unassembled WGS sequence"/>
</dbReference>
<proteinExistence type="predicted"/>
<organism evidence="1 2">
    <name type="scientific">Nitrosomonas eutropha</name>
    <dbReference type="NCBI Taxonomy" id="916"/>
    <lineage>
        <taxon>Bacteria</taxon>
        <taxon>Pseudomonadati</taxon>
        <taxon>Pseudomonadota</taxon>
        <taxon>Betaproteobacteria</taxon>
        <taxon>Nitrosomonadales</taxon>
        <taxon>Nitrosomonadaceae</taxon>
        <taxon>Nitrosomonas</taxon>
    </lineage>
</organism>
<sequence length="43" mass="4342">MSTVGKGSDADTAKNMILGTVFLLVLLASCAALAVHLTPVVVN</sequence>